<reference evidence="2 3" key="2">
    <citation type="submission" date="2018-08" db="EMBL/GenBank/DDBJ databases">
        <authorList>
            <person name="Laetsch R D."/>
            <person name="Stevens L."/>
            <person name="Kumar S."/>
            <person name="Blaxter L. M."/>
        </authorList>
    </citation>
    <scope>NUCLEOTIDE SEQUENCE [LARGE SCALE GENOMIC DNA]</scope>
</reference>
<dbReference type="EMBL" id="UYRW01006659">
    <property type="protein sequence ID" value="VDM94545.1"/>
    <property type="molecule type" value="Genomic_DNA"/>
</dbReference>
<feature type="domain" description="FHA" evidence="1">
    <location>
        <begin position="59"/>
        <end position="118"/>
    </location>
</feature>
<organism evidence="4">
    <name type="scientific">Onchocerca ochengi</name>
    <name type="common">Filarial nematode worm</name>
    <dbReference type="NCBI Taxonomy" id="42157"/>
    <lineage>
        <taxon>Eukaryota</taxon>
        <taxon>Metazoa</taxon>
        <taxon>Ecdysozoa</taxon>
        <taxon>Nematoda</taxon>
        <taxon>Chromadorea</taxon>
        <taxon>Rhabditida</taxon>
        <taxon>Spirurina</taxon>
        <taxon>Spiruromorpha</taxon>
        <taxon>Filarioidea</taxon>
        <taxon>Onchocercidae</taxon>
        <taxon>Onchocerca</taxon>
    </lineage>
</organism>
<dbReference type="AlphaFoldDB" id="A0A182ERQ0"/>
<gene>
    <name evidence="2" type="ORF">NOO_LOCUS10818</name>
</gene>
<evidence type="ECO:0000259" key="1">
    <source>
        <dbReference type="PROSITE" id="PS50006"/>
    </source>
</evidence>
<protein>
    <submittedName>
        <fullName evidence="4">FHA domain-containing protein</fullName>
    </submittedName>
</protein>
<dbReference type="Proteomes" id="UP000271087">
    <property type="component" value="Unassembled WGS sequence"/>
</dbReference>
<evidence type="ECO:0000313" key="2">
    <source>
        <dbReference type="EMBL" id="VDM94545.1"/>
    </source>
</evidence>
<dbReference type="InterPro" id="IPR008984">
    <property type="entry name" value="SMAD_FHA_dom_sf"/>
</dbReference>
<dbReference type="InterPro" id="IPR000253">
    <property type="entry name" value="FHA_dom"/>
</dbReference>
<dbReference type="WBParaSite" id="nOo.2.0.1.t10818-RA">
    <property type="protein sequence ID" value="nOo.2.0.1.t10818-RA"/>
    <property type="gene ID" value="nOo.2.0.1.g10818"/>
</dbReference>
<evidence type="ECO:0000313" key="4">
    <source>
        <dbReference type="WBParaSite" id="nOo.2.0.1.t10818-RA"/>
    </source>
</evidence>
<dbReference type="SUPFAM" id="SSF49879">
    <property type="entry name" value="SMAD/FHA domain"/>
    <property type="match status" value="1"/>
</dbReference>
<dbReference type="STRING" id="42157.A0A182ERQ0"/>
<sequence>MDDEKRSENHDEMPLIEESNEFSSSLQNDIAGENEHEIYAILYPMARDLELIELSTASFELGRSVNLNEGYNFDELRKRRIKNTISRKHCCFKRDNIEGITYLLDTSQSGTFVNGKLIGKDNSYRLQHGDLISLCDEKFYGLFLS</sequence>
<dbReference type="PROSITE" id="PS50006">
    <property type="entry name" value="FHA_DOMAIN"/>
    <property type="match status" value="1"/>
</dbReference>
<reference evidence="4" key="1">
    <citation type="submission" date="2016-06" db="UniProtKB">
        <authorList>
            <consortium name="WormBaseParasite"/>
        </authorList>
    </citation>
    <scope>IDENTIFICATION</scope>
</reference>
<proteinExistence type="predicted"/>
<evidence type="ECO:0000313" key="3">
    <source>
        <dbReference type="Proteomes" id="UP000271087"/>
    </source>
</evidence>
<dbReference type="SMART" id="SM00240">
    <property type="entry name" value="FHA"/>
    <property type="match status" value="1"/>
</dbReference>
<name>A0A182ERQ0_ONCOC</name>
<keyword evidence="3" id="KW-1185">Reference proteome</keyword>
<dbReference type="Gene3D" id="2.60.200.20">
    <property type="match status" value="1"/>
</dbReference>
<dbReference type="Pfam" id="PF00498">
    <property type="entry name" value="FHA"/>
    <property type="match status" value="1"/>
</dbReference>
<accession>A0A182ERQ0</accession>
<dbReference type="OrthoDB" id="40902at2759"/>